<keyword evidence="8 11" id="KW-1133">Transmembrane helix</keyword>
<organism evidence="15 17">
    <name type="scientific">Burkholderia cepacia</name>
    <name type="common">Pseudomonas cepacia</name>
    <dbReference type="NCBI Taxonomy" id="292"/>
    <lineage>
        <taxon>Bacteria</taxon>
        <taxon>Pseudomonadati</taxon>
        <taxon>Pseudomonadota</taxon>
        <taxon>Betaproteobacteria</taxon>
        <taxon>Burkholderiales</taxon>
        <taxon>Burkholderiaceae</taxon>
        <taxon>Burkholderia</taxon>
        <taxon>Burkholderia cepacia complex</taxon>
    </lineage>
</organism>
<evidence type="ECO:0000256" key="9">
    <source>
        <dbReference type="ARBA" id="ARBA00023047"/>
    </source>
</evidence>
<dbReference type="PANTHER" id="PTHR30413:SF10">
    <property type="entry name" value="CAPSULE POLYSACCHARIDE EXPORT INNER-MEMBRANE PROTEIN CTRC"/>
    <property type="match status" value="1"/>
</dbReference>
<evidence type="ECO:0000256" key="7">
    <source>
        <dbReference type="ARBA" id="ARBA00022903"/>
    </source>
</evidence>
<accession>A0AAX2RDY3</accession>
<evidence type="ECO:0000256" key="8">
    <source>
        <dbReference type="ARBA" id="ARBA00022989"/>
    </source>
</evidence>
<dbReference type="EMBL" id="SNSQ01000071">
    <property type="protein sequence ID" value="TEU34863.1"/>
    <property type="molecule type" value="Genomic_DNA"/>
</dbReference>
<evidence type="ECO:0000256" key="2">
    <source>
        <dbReference type="ARBA" id="ARBA00007783"/>
    </source>
</evidence>
<evidence type="ECO:0000256" key="1">
    <source>
        <dbReference type="ARBA" id="ARBA00004651"/>
    </source>
</evidence>
<dbReference type="GO" id="GO:0015920">
    <property type="term" value="P:lipopolysaccharide transport"/>
    <property type="evidence" value="ECO:0007669"/>
    <property type="project" value="TreeGrafter"/>
</dbReference>
<evidence type="ECO:0000256" key="12">
    <source>
        <dbReference type="SAM" id="MobiDB-lite"/>
    </source>
</evidence>
<evidence type="ECO:0000256" key="10">
    <source>
        <dbReference type="ARBA" id="ARBA00023136"/>
    </source>
</evidence>
<dbReference type="PANTHER" id="PTHR30413">
    <property type="entry name" value="INNER MEMBRANE TRANSPORT PERMEASE"/>
    <property type="match status" value="1"/>
</dbReference>
<evidence type="ECO:0000313" key="17">
    <source>
        <dbReference type="Proteomes" id="UP000298234"/>
    </source>
</evidence>
<feature type="transmembrane region" description="Helical" evidence="11">
    <location>
        <begin position="179"/>
        <end position="206"/>
    </location>
</feature>
<evidence type="ECO:0000256" key="6">
    <source>
        <dbReference type="ARBA" id="ARBA00022692"/>
    </source>
</evidence>
<sequence length="298" mass="33288">MAAPRGRGVGGSITDPNATTRNLMNPNSKHPASPMAIARSIYRNRGLILQMTQREVVGRYRGSAMGLAWSFFNPVLMLVVYTFFFSVIFKSRWGTTSDDKASFAIVLFVGLILHSLLAECINRAPTLILANVNYVKKVIFPLEILPVVALASALFHSAISLLVLIIAECILIHSLPWTAILFPVVMLPLIVGSLGLAWFLSALGVYIRDISQITGVITSVLMFLSPVFYPVSNLPPQYRSWIELNPLTFIIEEGRNTLIFGHPPDWTNWLTCMIASLLLAWFGFWWFQRTRKGFADVL</sequence>
<evidence type="ECO:0000313" key="15">
    <source>
        <dbReference type="EMBL" id="TEU34863.1"/>
    </source>
</evidence>
<dbReference type="Proteomes" id="UP000218103">
    <property type="component" value="Chromosome 1"/>
</dbReference>
<feature type="domain" description="ABC transmembrane type-2" evidence="13">
    <location>
        <begin position="65"/>
        <end position="290"/>
    </location>
</feature>
<dbReference type="GO" id="GO:0140359">
    <property type="term" value="F:ABC-type transporter activity"/>
    <property type="evidence" value="ECO:0007669"/>
    <property type="project" value="InterPro"/>
</dbReference>
<keyword evidence="4 11" id="KW-1003">Cell membrane</keyword>
<keyword evidence="3 11" id="KW-0813">Transport</keyword>
<dbReference type="Proteomes" id="UP000298234">
    <property type="component" value="Unassembled WGS sequence"/>
</dbReference>
<evidence type="ECO:0000256" key="11">
    <source>
        <dbReference type="RuleBase" id="RU361157"/>
    </source>
</evidence>
<feature type="region of interest" description="Disordered" evidence="12">
    <location>
        <begin position="1"/>
        <end position="32"/>
    </location>
</feature>
<proteinExistence type="inferred from homology"/>
<reference evidence="15 17" key="3">
    <citation type="submission" date="2019-03" db="EMBL/GenBank/DDBJ databases">
        <title>Burkholderia cepacia outbreak.</title>
        <authorList>
            <person name="Farzana R."/>
            <person name="Walsh T.R."/>
        </authorList>
    </citation>
    <scope>NUCLEOTIDE SEQUENCE [LARGE SCALE GENOMIC DNA]</scope>
    <source>
        <strain evidence="15">D13</strain>
        <strain evidence="17">d13</strain>
    </source>
</reference>
<evidence type="ECO:0000256" key="4">
    <source>
        <dbReference type="ARBA" id="ARBA00022475"/>
    </source>
</evidence>
<dbReference type="GO" id="GO:0015774">
    <property type="term" value="P:polysaccharide transport"/>
    <property type="evidence" value="ECO:0007669"/>
    <property type="project" value="UniProtKB-KW"/>
</dbReference>
<dbReference type="InterPro" id="IPR000412">
    <property type="entry name" value="ABC_2_transport"/>
</dbReference>
<feature type="transmembrane region" description="Helical" evidence="11">
    <location>
        <begin position="101"/>
        <end position="121"/>
    </location>
</feature>
<dbReference type="AlphaFoldDB" id="A0AAX2RDY3"/>
<gene>
    <name evidence="14" type="ORF">CO711_12910</name>
    <name evidence="15" type="ORF">E3D37_38465</name>
</gene>
<dbReference type="GO" id="GO:0043190">
    <property type="term" value="C:ATP-binding cassette (ABC) transporter complex"/>
    <property type="evidence" value="ECO:0007669"/>
    <property type="project" value="InterPro"/>
</dbReference>
<evidence type="ECO:0000256" key="3">
    <source>
        <dbReference type="ARBA" id="ARBA00022448"/>
    </source>
</evidence>
<evidence type="ECO:0000256" key="5">
    <source>
        <dbReference type="ARBA" id="ARBA00022597"/>
    </source>
</evidence>
<protein>
    <recommendedName>
        <fullName evidence="11">Transport permease protein</fullName>
    </recommendedName>
</protein>
<comment type="similarity">
    <text evidence="2 11">Belongs to the ABC-2 integral membrane protein family.</text>
</comment>
<keyword evidence="5" id="KW-0762">Sugar transport</keyword>
<dbReference type="InterPro" id="IPR013525">
    <property type="entry name" value="ABC2_TM"/>
</dbReference>
<keyword evidence="16" id="KW-1185">Reference proteome</keyword>
<comment type="subcellular location">
    <subcellularLocation>
        <location evidence="11">Cell inner membrane</location>
        <topology evidence="11">Multi-pass membrane protein</topology>
    </subcellularLocation>
    <subcellularLocation>
        <location evidence="1">Cell membrane</location>
        <topology evidence="1">Multi-pass membrane protein</topology>
    </subcellularLocation>
</comment>
<dbReference type="Pfam" id="PF01061">
    <property type="entry name" value="ABC2_membrane"/>
    <property type="match status" value="1"/>
</dbReference>
<evidence type="ECO:0000313" key="14">
    <source>
        <dbReference type="EMBL" id="ATF78232.1"/>
    </source>
</evidence>
<feature type="transmembrane region" description="Helical" evidence="11">
    <location>
        <begin position="67"/>
        <end position="89"/>
    </location>
</feature>
<evidence type="ECO:0000313" key="16">
    <source>
        <dbReference type="Proteomes" id="UP000218103"/>
    </source>
</evidence>
<reference evidence="16" key="2">
    <citation type="submission" date="2017-09" db="EMBL/GenBank/DDBJ databases">
        <title>FDA dAtabase for Regulatory Grade micrObial Sequences (FDA-ARGOS): Supporting development and validation of Infectious Disease Dx tests.</title>
        <authorList>
            <person name="Minogue T."/>
            <person name="Wolcott M."/>
            <person name="Wasieloski L."/>
            <person name="Aguilar W."/>
            <person name="Moore D."/>
            <person name="Tallon L.J."/>
            <person name="Sadzewicz L."/>
            <person name="Ott S."/>
            <person name="Zhao X."/>
            <person name="Nagaraj S."/>
            <person name="Vavikolanu K."/>
            <person name="Aluvathingal J."/>
            <person name="Nadendla S."/>
            <person name="Sichtig H."/>
        </authorList>
    </citation>
    <scope>NUCLEOTIDE SEQUENCE [LARGE SCALE GENOMIC DNA]</scope>
    <source>
        <strain evidence="16">FDAARGOS_388</strain>
    </source>
</reference>
<feature type="transmembrane region" description="Helical" evidence="11">
    <location>
        <begin position="142"/>
        <end position="167"/>
    </location>
</feature>
<keyword evidence="9" id="KW-0625">Polysaccharide transport</keyword>
<dbReference type="PROSITE" id="PS51012">
    <property type="entry name" value="ABC_TM2"/>
    <property type="match status" value="1"/>
</dbReference>
<dbReference type="PIRSF" id="PIRSF006648">
    <property type="entry name" value="DrrB"/>
    <property type="match status" value="1"/>
</dbReference>
<keyword evidence="10 11" id="KW-0472">Membrane</keyword>
<feature type="transmembrane region" description="Helical" evidence="11">
    <location>
        <begin position="213"/>
        <end position="231"/>
    </location>
</feature>
<dbReference type="PRINTS" id="PR00164">
    <property type="entry name" value="ABC2TRNSPORT"/>
</dbReference>
<name>A0AAX2RDY3_BURCE</name>
<feature type="transmembrane region" description="Helical" evidence="11">
    <location>
        <begin position="266"/>
        <end position="287"/>
    </location>
</feature>
<evidence type="ECO:0000259" key="13">
    <source>
        <dbReference type="PROSITE" id="PS51012"/>
    </source>
</evidence>
<reference evidence="14" key="1">
    <citation type="submission" date="2017-09" db="EMBL/GenBank/DDBJ databases">
        <title>FDA dAtabase for Regulatory Grade micrObial Sequences (FDA-ARGOS): Supporting development and validation of Infectious Disease Dx tests.</title>
        <authorList>
            <person name="Minogue T."/>
            <person name="Wolcott M."/>
            <person name="Wasieloski L."/>
            <person name="Aguilar W."/>
            <person name="Moore D."/>
            <person name="Tallon L."/>
            <person name="Sadzewicz L."/>
            <person name="Ott S."/>
            <person name="Zhao X."/>
            <person name="Nagaraj S."/>
            <person name="Vavikolanu K."/>
            <person name="Aluvathingal J."/>
            <person name="Nadendla S."/>
            <person name="Sichtig H."/>
        </authorList>
    </citation>
    <scope>NUCLEOTIDE SEQUENCE</scope>
    <source>
        <strain evidence="14">FDAARGOS_388</strain>
    </source>
</reference>
<keyword evidence="6 11" id="KW-0812">Transmembrane</keyword>
<feature type="compositionally biased region" description="Polar residues" evidence="12">
    <location>
        <begin position="14"/>
        <end position="30"/>
    </location>
</feature>
<dbReference type="EMBL" id="CP023518">
    <property type="protein sequence ID" value="ATF78232.1"/>
    <property type="molecule type" value="Genomic_DNA"/>
</dbReference>
<dbReference type="InterPro" id="IPR047817">
    <property type="entry name" value="ABC2_TM_bact-type"/>
</dbReference>
<keyword evidence="7" id="KW-0972">Capsule biogenesis/degradation</keyword>